<dbReference type="AlphaFoldDB" id="A0A518V495"/>
<dbReference type="InterPro" id="IPR004027">
    <property type="entry name" value="SEC_C_motif"/>
</dbReference>
<dbReference type="Pfam" id="PF02810">
    <property type="entry name" value="SEC-C"/>
    <property type="match status" value="1"/>
</dbReference>
<reference evidence="1 2" key="1">
    <citation type="submission" date="2018-11" db="EMBL/GenBank/DDBJ databases">
        <title>Phylogenetic determinants of toxin gene distribution in genomes of Brevibacillus laterosporus.</title>
        <authorList>
            <person name="Glare T.R."/>
            <person name="Durrant A."/>
            <person name="Berry C."/>
            <person name="Palma L."/>
            <person name="Ormskirk M."/>
            <person name="Cox M.O."/>
        </authorList>
    </citation>
    <scope>NUCLEOTIDE SEQUENCE [LARGE SCALE GENOMIC DNA]</scope>
    <source>
        <strain evidence="1 2">1821L</strain>
    </source>
</reference>
<sequence length="155" mass="17700">MVILDIGRNSLCPCGSGKKYKKCCLHKDEQRDFLHSTSKETNQLLHKYIDLELKWESDDYISTAHNIVKSMHTEYEAETVAAAVNLWNKYSNATQPVIRKAGIMEASIEYSIAMIMELPITQATLATKYNVSAGTISKRVQEILDNDWFLDQERP</sequence>
<dbReference type="Proteomes" id="UP000319432">
    <property type="component" value="Chromosome"/>
</dbReference>
<keyword evidence="2" id="KW-1185">Reference proteome</keyword>
<organism evidence="1 2">
    <name type="scientific">Brevibacillus laterosporus</name>
    <name type="common">Bacillus laterosporus</name>
    <dbReference type="NCBI Taxonomy" id="1465"/>
    <lineage>
        <taxon>Bacteria</taxon>
        <taxon>Bacillati</taxon>
        <taxon>Bacillota</taxon>
        <taxon>Bacilli</taxon>
        <taxon>Bacillales</taxon>
        <taxon>Paenibacillaceae</taxon>
        <taxon>Brevibacillus</taxon>
    </lineage>
</organism>
<protein>
    <submittedName>
        <fullName evidence="1">Zinc chelation protein SecC</fullName>
    </submittedName>
</protein>
<name>A0A518V495_BRELA</name>
<evidence type="ECO:0000313" key="1">
    <source>
        <dbReference type="EMBL" id="QDX91810.1"/>
    </source>
</evidence>
<evidence type="ECO:0000313" key="2">
    <source>
        <dbReference type="Proteomes" id="UP000319432"/>
    </source>
</evidence>
<accession>A0A518V495</accession>
<proteinExistence type="predicted"/>
<dbReference type="SUPFAM" id="SSF103642">
    <property type="entry name" value="Sec-C motif"/>
    <property type="match status" value="1"/>
</dbReference>
<dbReference type="OrthoDB" id="6399948at2"/>
<dbReference type="EMBL" id="CP033464">
    <property type="protein sequence ID" value="QDX91810.1"/>
    <property type="molecule type" value="Genomic_DNA"/>
</dbReference>
<dbReference type="Gene3D" id="3.10.450.50">
    <property type="match status" value="1"/>
</dbReference>
<gene>
    <name evidence="1" type="ORF">EEL30_05155</name>
</gene>